<reference evidence="2 4" key="2">
    <citation type="journal article" date="2018" name="Plant J.">
        <title>The Physcomitrella patens chromosome-scale assembly reveals moss genome structure and evolution.</title>
        <authorList>
            <person name="Lang D."/>
            <person name="Ullrich K.K."/>
            <person name="Murat F."/>
            <person name="Fuchs J."/>
            <person name="Jenkins J."/>
            <person name="Haas F.B."/>
            <person name="Piednoel M."/>
            <person name="Gundlach H."/>
            <person name="Van Bel M."/>
            <person name="Meyberg R."/>
            <person name="Vives C."/>
            <person name="Morata J."/>
            <person name="Symeonidi A."/>
            <person name="Hiss M."/>
            <person name="Muchero W."/>
            <person name="Kamisugi Y."/>
            <person name="Saleh O."/>
            <person name="Blanc G."/>
            <person name="Decker E.L."/>
            <person name="van Gessel N."/>
            <person name="Grimwood J."/>
            <person name="Hayes R.D."/>
            <person name="Graham S.W."/>
            <person name="Gunter L.E."/>
            <person name="McDaniel S.F."/>
            <person name="Hoernstein S.N.W."/>
            <person name="Larsson A."/>
            <person name="Li F.W."/>
            <person name="Perroud P.F."/>
            <person name="Phillips J."/>
            <person name="Ranjan P."/>
            <person name="Rokshar D.S."/>
            <person name="Rothfels C.J."/>
            <person name="Schneider L."/>
            <person name="Shu S."/>
            <person name="Stevenson D.W."/>
            <person name="Thummler F."/>
            <person name="Tillich M."/>
            <person name="Villarreal Aguilar J.C."/>
            <person name="Widiez T."/>
            <person name="Wong G.K."/>
            <person name="Wymore A."/>
            <person name="Zhang Y."/>
            <person name="Zimmer A.D."/>
            <person name="Quatrano R.S."/>
            <person name="Mayer K.F.X."/>
            <person name="Goodstein D."/>
            <person name="Casacuberta J.M."/>
            <person name="Vandepoele K."/>
            <person name="Reski R."/>
            <person name="Cuming A.C."/>
            <person name="Tuskan G.A."/>
            <person name="Maumus F."/>
            <person name="Salse J."/>
            <person name="Schmutz J."/>
            <person name="Rensing S.A."/>
        </authorList>
    </citation>
    <scope>NUCLEOTIDE SEQUENCE [LARGE SCALE GENOMIC DNA]</scope>
    <source>
        <strain evidence="3 4">cv. Gransden 2004</strain>
    </source>
</reference>
<accession>A0A2K1JKP6</accession>
<evidence type="ECO:0000256" key="1">
    <source>
        <dbReference type="SAM" id="Coils"/>
    </source>
</evidence>
<feature type="coiled-coil region" evidence="1">
    <location>
        <begin position="170"/>
        <end position="197"/>
    </location>
</feature>
<keyword evidence="4" id="KW-1185">Reference proteome</keyword>
<evidence type="ECO:0000313" key="3">
    <source>
        <dbReference type="EnsemblPlants" id="Pp3c13_4430V3.1"/>
    </source>
</evidence>
<reference evidence="3" key="3">
    <citation type="submission" date="2020-12" db="UniProtKB">
        <authorList>
            <consortium name="EnsemblPlants"/>
        </authorList>
    </citation>
    <scope>IDENTIFICATION</scope>
</reference>
<protein>
    <submittedName>
        <fullName evidence="2 3">Uncharacterized protein</fullName>
    </submittedName>
</protein>
<evidence type="ECO:0000313" key="4">
    <source>
        <dbReference type="Proteomes" id="UP000006727"/>
    </source>
</evidence>
<dbReference type="Gramene" id="Pp3c13_4430V3.1">
    <property type="protein sequence ID" value="Pp3c13_4430V3.1"/>
    <property type="gene ID" value="Pp3c13_4430"/>
</dbReference>
<keyword evidence="1" id="KW-0175">Coiled coil</keyword>
<reference evidence="2 4" key="1">
    <citation type="journal article" date="2008" name="Science">
        <title>The Physcomitrella genome reveals evolutionary insights into the conquest of land by plants.</title>
        <authorList>
            <person name="Rensing S."/>
            <person name="Lang D."/>
            <person name="Zimmer A."/>
            <person name="Terry A."/>
            <person name="Salamov A."/>
            <person name="Shapiro H."/>
            <person name="Nishiyama T."/>
            <person name="Perroud P.-F."/>
            <person name="Lindquist E."/>
            <person name="Kamisugi Y."/>
            <person name="Tanahashi T."/>
            <person name="Sakakibara K."/>
            <person name="Fujita T."/>
            <person name="Oishi K."/>
            <person name="Shin-I T."/>
            <person name="Kuroki Y."/>
            <person name="Toyoda A."/>
            <person name="Suzuki Y."/>
            <person name="Hashimoto A."/>
            <person name="Yamaguchi K."/>
            <person name="Sugano A."/>
            <person name="Kohara Y."/>
            <person name="Fujiyama A."/>
            <person name="Anterola A."/>
            <person name="Aoki S."/>
            <person name="Ashton N."/>
            <person name="Barbazuk W.B."/>
            <person name="Barker E."/>
            <person name="Bennetzen J."/>
            <person name="Bezanilla M."/>
            <person name="Blankenship R."/>
            <person name="Cho S.H."/>
            <person name="Dutcher S."/>
            <person name="Estelle M."/>
            <person name="Fawcett J.A."/>
            <person name="Gundlach H."/>
            <person name="Hanada K."/>
            <person name="Heyl A."/>
            <person name="Hicks K.A."/>
            <person name="Hugh J."/>
            <person name="Lohr M."/>
            <person name="Mayer K."/>
            <person name="Melkozernov A."/>
            <person name="Murata T."/>
            <person name="Nelson D."/>
            <person name="Pils B."/>
            <person name="Prigge M."/>
            <person name="Reiss B."/>
            <person name="Renner T."/>
            <person name="Rombauts S."/>
            <person name="Rushton P."/>
            <person name="Sanderfoot A."/>
            <person name="Schween G."/>
            <person name="Shiu S.-H."/>
            <person name="Stueber K."/>
            <person name="Theodoulou F.L."/>
            <person name="Tu H."/>
            <person name="Van de Peer Y."/>
            <person name="Verrier P.J."/>
            <person name="Waters E."/>
            <person name="Wood A."/>
            <person name="Yang L."/>
            <person name="Cove D."/>
            <person name="Cuming A."/>
            <person name="Hasebe M."/>
            <person name="Lucas S."/>
            <person name="Mishler D.B."/>
            <person name="Reski R."/>
            <person name="Grigoriev I."/>
            <person name="Quatrano R.S."/>
            <person name="Boore J.L."/>
        </authorList>
    </citation>
    <scope>NUCLEOTIDE SEQUENCE [LARGE SCALE GENOMIC DNA]</scope>
    <source>
        <strain evidence="3 4">cv. Gransden 2004</strain>
    </source>
</reference>
<dbReference type="Proteomes" id="UP000006727">
    <property type="component" value="Chromosome 13"/>
</dbReference>
<dbReference type="InParanoid" id="A0A2K1JKP6"/>
<evidence type="ECO:0000313" key="2">
    <source>
        <dbReference type="EMBL" id="PNR42140.1"/>
    </source>
</evidence>
<proteinExistence type="predicted"/>
<name>A0A2K1JKP6_PHYPA</name>
<gene>
    <name evidence="2" type="ORF">PHYPA_016969</name>
</gene>
<feature type="coiled-coil region" evidence="1">
    <location>
        <begin position="7"/>
        <end position="99"/>
    </location>
</feature>
<organism evidence="2">
    <name type="scientific">Physcomitrium patens</name>
    <name type="common">Spreading-leaved earth moss</name>
    <name type="synonym">Physcomitrella patens</name>
    <dbReference type="NCBI Taxonomy" id="3218"/>
    <lineage>
        <taxon>Eukaryota</taxon>
        <taxon>Viridiplantae</taxon>
        <taxon>Streptophyta</taxon>
        <taxon>Embryophyta</taxon>
        <taxon>Bryophyta</taxon>
        <taxon>Bryophytina</taxon>
        <taxon>Bryopsida</taxon>
        <taxon>Funariidae</taxon>
        <taxon>Funariales</taxon>
        <taxon>Funariaceae</taxon>
        <taxon>Physcomitrium</taxon>
    </lineage>
</organism>
<dbReference type="EnsemblPlants" id="Pp3c13_4430V3.1">
    <property type="protein sequence ID" value="Pp3c13_4430V3.1"/>
    <property type="gene ID" value="Pp3c13_4430"/>
</dbReference>
<sequence>MVFLMKLHEYKDALLTANKRHQQLEKEIEDKKGRWIAKASAKIEDVVKSTFCQAEECETQLERLRRDEGKAVSEWQLKLEHAEKRLAHVTAARDWLEEAVVHTRERITMMEGEKLSLQGELDSERQRRLGLEGDARALALTLRESTQQVSIMKDQYSAALRNIETKSKDLQFKEHEMKQLLAALETANHRLETQQNVNAAIMRKKEEVRVSHQEL</sequence>
<dbReference type="AlphaFoldDB" id="A0A2K1JKP6"/>
<dbReference type="PaxDb" id="3218-PP1S133_27V6.1"/>
<dbReference type="EMBL" id="ABEU02000013">
    <property type="protein sequence ID" value="PNR42140.1"/>
    <property type="molecule type" value="Genomic_DNA"/>
</dbReference>